<evidence type="ECO:0000313" key="3">
    <source>
        <dbReference type="Proteomes" id="UP001432322"/>
    </source>
</evidence>
<evidence type="ECO:0000256" key="1">
    <source>
        <dbReference type="SAM" id="MobiDB-lite"/>
    </source>
</evidence>
<dbReference type="AlphaFoldDB" id="A0AAV5W4W5"/>
<accession>A0AAV5W4W5</accession>
<organism evidence="2 3">
    <name type="scientific">Pristionchus fissidentatus</name>
    <dbReference type="NCBI Taxonomy" id="1538716"/>
    <lineage>
        <taxon>Eukaryota</taxon>
        <taxon>Metazoa</taxon>
        <taxon>Ecdysozoa</taxon>
        <taxon>Nematoda</taxon>
        <taxon>Chromadorea</taxon>
        <taxon>Rhabditida</taxon>
        <taxon>Rhabditina</taxon>
        <taxon>Diplogasteromorpha</taxon>
        <taxon>Diplogasteroidea</taxon>
        <taxon>Neodiplogasteridae</taxon>
        <taxon>Pristionchus</taxon>
    </lineage>
</organism>
<gene>
    <name evidence="2" type="ORF">PFISCL1PPCAC_18158</name>
</gene>
<feature type="non-terminal residue" evidence="2">
    <location>
        <position position="1"/>
    </location>
</feature>
<keyword evidence="3" id="KW-1185">Reference proteome</keyword>
<name>A0AAV5W4W5_9BILA</name>
<sequence length="65" mass="8040">ESKRFVLFDNQFPACTDLEWRRIKMRARVRAELKRKEQQVIGCQRAREKKSQERDDFEKIEKDLR</sequence>
<dbReference type="EMBL" id="BTSY01000005">
    <property type="protein sequence ID" value="GMT26861.1"/>
    <property type="molecule type" value="Genomic_DNA"/>
</dbReference>
<proteinExistence type="predicted"/>
<feature type="non-terminal residue" evidence="2">
    <location>
        <position position="65"/>
    </location>
</feature>
<evidence type="ECO:0000313" key="2">
    <source>
        <dbReference type="EMBL" id="GMT26861.1"/>
    </source>
</evidence>
<comment type="caution">
    <text evidence="2">The sequence shown here is derived from an EMBL/GenBank/DDBJ whole genome shotgun (WGS) entry which is preliminary data.</text>
</comment>
<feature type="region of interest" description="Disordered" evidence="1">
    <location>
        <begin position="44"/>
        <end position="65"/>
    </location>
</feature>
<dbReference type="Proteomes" id="UP001432322">
    <property type="component" value="Unassembled WGS sequence"/>
</dbReference>
<protein>
    <submittedName>
        <fullName evidence="2">Uncharacterized protein</fullName>
    </submittedName>
</protein>
<feature type="compositionally biased region" description="Basic and acidic residues" evidence="1">
    <location>
        <begin position="45"/>
        <end position="65"/>
    </location>
</feature>
<reference evidence="2" key="1">
    <citation type="submission" date="2023-10" db="EMBL/GenBank/DDBJ databases">
        <title>Genome assembly of Pristionchus species.</title>
        <authorList>
            <person name="Yoshida K."/>
            <person name="Sommer R.J."/>
        </authorList>
    </citation>
    <scope>NUCLEOTIDE SEQUENCE</scope>
    <source>
        <strain evidence="2">RS5133</strain>
    </source>
</reference>